<dbReference type="EMBL" id="JANBUJ010000368">
    <property type="protein sequence ID" value="KAJ2772468.1"/>
    <property type="molecule type" value="Genomic_DNA"/>
</dbReference>
<dbReference type="Proteomes" id="UP001140234">
    <property type="component" value="Unassembled WGS sequence"/>
</dbReference>
<proteinExistence type="predicted"/>
<sequence length="212" mass="24259">MRVDGAVRQVLRGWRVAQPCLCSGTALAQQARMSTQPAHRSLGKSVLFGATAPAVDSTKAGFVKVAHEKERREAPQKTRATLTRGAKQSAAAWRQSDAGQQRLRERLKSAELAGWQRRKIEIKLKLGDTAWEPEKRIATSSMEKIRLLNAEFPEQWTLERLSEQFKISQESVRRILKSKFRPSKERTEKRERLRKQQIDTFKETAARKARPQ</sequence>
<evidence type="ECO:0000313" key="2">
    <source>
        <dbReference type="Proteomes" id="UP001140234"/>
    </source>
</evidence>
<keyword evidence="2" id="KW-1185">Reference proteome</keyword>
<accession>A0ACC1K351</accession>
<gene>
    <name evidence="1" type="ORF">IWQ57_001754</name>
</gene>
<comment type="caution">
    <text evidence="1">The sequence shown here is derived from an EMBL/GenBank/DDBJ whole genome shotgun (WGS) entry which is preliminary data.</text>
</comment>
<name>A0ACC1K351_9FUNG</name>
<protein>
    <submittedName>
        <fullName evidence="1">Uncharacterized protein</fullName>
    </submittedName>
</protein>
<reference evidence="1" key="1">
    <citation type="submission" date="2022-07" db="EMBL/GenBank/DDBJ databases">
        <title>Phylogenomic reconstructions and comparative analyses of Kickxellomycotina fungi.</title>
        <authorList>
            <person name="Reynolds N.K."/>
            <person name="Stajich J.E."/>
            <person name="Barry K."/>
            <person name="Grigoriev I.V."/>
            <person name="Crous P."/>
            <person name="Smith M.E."/>
        </authorList>
    </citation>
    <scope>NUCLEOTIDE SEQUENCE</scope>
    <source>
        <strain evidence="1">CBS 109366</strain>
    </source>
</reference>
<organism evidence="1 2">
    <name type="scientific">Coemansia nantahalensis</name>
    <dbReference type="NCBI Taxonomy" id="2789366"/>
    <lineage>
        <taxon>Eukaryota</taxon>
        <taxon>Fungi</taxon>
        <taxon>Fungi incertae sedis</taxon>
        <taxon>Zoopagomycota</taxon>
        <taxon>Kickxellomycotina</taxon>
        <taxon>Kickxellomycetes</taxon>
        <taxon>Kickxellales</taxon>
        <taxon>Kickxellaceae</taxon>
        <taxon>Coemansia</taxon>
    </lineage>
</organism>
<evidence type="ECO:0000313" key="1">
    <source>
        <dbReference type="EMBL" id="KAJ2772468.1"/>
    </source>
</evidence>